<name>A0A9P0CQF3_9CUCU</name>
<dbReference type="EMBL" id="OV651827">
    <property type="protein sequence ID" value="CAH1104020.1"/>
    <property type="molecule type" value="Genomic_DNA"/>
</dbReference>
<accession>A0A9P0CQF3</accession>
<protein>
    <submittedName>
        <fullName evidence="2">Uncharacterized protein</fullName>
    </submittedName>
</protein>
<reference evidence="2" key="1">
    <citation type="submission" date="2022-01" db="EMBL/GenBank/DDBJ databases">
        <authorList>
            <person name="King R."/>
        </authorList>
    </citation>
    <scope>NUCLEOTIDE SEQUENCE</scope>
</reference>
<keyword evidence="3" id="KW-1185">Reference proteome</keyword>
<dbReference type="AlphaFoldDB" id="A0A9P0CQF3"/>
<organism evidence="2 3">
    <name type="scientific">Psylliodes chrysocephalus</name>
    <dbReference type="NCBI Taxonomy" id="3402493"/>
    <lineage>
        <taxon>Eukaryota</taxon>
        <taxon>Metazoa</taxon>
        <taxon>Ecdysozoa</taxon>
        <taxon>Arthropoda</taxon>
        <taxon>Hexapoda</taxon>
        <taxon>Insecta</taxon>
        <taxon>Pterygota</taxon>
        <taxon>Neoptera</taxon>
        <taxon>Endopterygota</taxon>
        <taxon>Coleoptera</taxon>
        <taxon>Polyphaga</taxon>
        <taxon>Cucujiformia</taxon>
        <taxon>Chrysomeloidea</taxon>
        <taxon>Chrysomelidae</taxon>
        <taxon>Galerucinae</taxon>
        <taxon>Alticini</taxon>
        <taxon>Psylliodes</taxon>
    </lineage>
</organism>
<sequence>MKSYFDVFDWKKAVETHVKPPSQWHFQFSSAKRIIIKKEASLSEKKLITAPIWECTINPVKLNDVDNLLKKHFGADWRNVCGVDLTFYQRIIDSNNDNQLKAPDEDTTLPNVEENRI</sequence>
<dbReference type="OrthoDB" id="6779177at2759"/>
<dbReference type="Proteomes" id="UP001153636">
    <property type="component" value="Chromosome 15"/>
</dbReference>
<gene>
    <name evidence="2" type="ORF">PSYICH_LOCUS4859</name>
</gene>
<evidence type="ECO:0000256" key="1">
    <source>
        <dbReference type="SAM" id="MobiDB-lite"/>
    </source>
</evidence>
<proteinExistence type="predicted"/>
<feature type="region of interest" description="Disordered" evidence="1">
    <location>
        <begin position="97"/>
        <end position="117"/>
    </location>
</feature>
<evidence type="ECO:0000313" key="3">
    <source>
        <dbReference type="Proteomes" id="UP001153636"/>
    </source>
</evidence>
<evidence type="ECO:0000313" key="2">
    <source>
        <dbReference type="EMBL" id="CAH1104020.1"/>
    </source>
</evidence>